<evidence type="ECO:0000313" key="11">
    <source>
        <dbReference type="Proteomes" id="UP001178461"/>
    </source>
</evidence>
<comment type="subunit">
    <text evidence="3">Homotrimer.</text>
</comment>
<evidence type="ECO:0000256" key="7">
    <source>
        <dbReference type="ARBA" id="ARBA00023157"/>
    </source>
</evidence>
<evidence type="ECO:0000256" key="4">
    <source>
        <dbReference type="ARBA" id="ARBA00022723"/>
    </source>
</evidence>
<dbReference type="GO" id="GO:0001868">
    <property type="term" value="P:regulation of complement activation, lectin pathway"/>
    <property type="evidence" value="ECO:0007669"/>
    <property type="project" value="UniProtKB-ARBA"/>
</dbReference>
<comment type="similarity">
    <text evidence="2">Belongs to the fucolectin family.</text>
</comment>
<evidence type="ECO:0000256" key="6">
    <source>
        <dbReference type="ARBA" id="ARBA00022837"/>
    </source>
</evidence>
<keyword evidence="11" id="KW-1185">Reference proteome</keyword>
<evidence type="ECO:0000313" key="10">
    <source>
        <dbReference type="EMBL" id="CAI5778808.1"/>
    </source>
</evidence>
<evidence type="ECO:0000256" key="1">
    <source>
        <dbReference type="ARBA" id="ARBA00002219"/>
    </source>
</evidence>
<dbReference type="GO" id="GO:0042806">
    <property type="term" value="F:fucose binding"/>
    <property type="evidence" value="ECO:0007669"/>
    <property type="project" value="UniProtKB-ARBA"/>
</dbReference>
<sequence length="178" mass="19918">MRITWTWPLALALLAARGDARNCVYAWQSAHNLAKGRPAFQSSIYRHEIFTGGIKAVDGNCDGLFSSGSCTHTQKERDPWWYVDLGDEYAISAVVVKNRQDCCGDRLRGAEIRVGNNMAHRSKSNALCGTITDTTRSISVFNCDWLKGRYVSVQIPDLEEYLTLCEVEVYGTKAEDQC</sequence>
<evidence type="ECO:0000259" key="9">
    <source>
        <dbReference type="SMART" id="SM00607"/>
    </source>
</evidence>
<evidence type="ECO:0000256" key="3">
    <source>
        <dbReference type="ARBA" id="ARBA00011233"/>
    </source>
</evidence>
<dbReference type="Pfam" id="PF22633">
    <property type="entry name" value="F5_F8_type_C_2"/>
    <property type="match status" value="1"/>
</dbReference>
<keyword evidence="8" id="KW-0732">Signal</keyword>
<dbReference type="InterPro" id="IPR051941">
    <property type="entry name" value="BG_Antigen-Binding_Lectin"/>
</dbReference>
<feature type="signal peptide" evidence="8">
    <location>
        <begin position="1"/>
        <end position="20"/>
    </location>
</feature>
<evidence type="ECO:0000256" key="8">
    <source>
        <dbReference type="SAM" id="SignalP"/>
    </source>
</evidence>
<keyword evidence="4" id="KW-0479">Metal-binding</keyword>
<comment type="function">
    <text evidence="1">Acts as a defensive agent. Recognizes blood group fucosylated oligosaccharides including A, B, H and Lewis B-type antigens. Does not recognize Lewis A antigen and has low affinity for monovalent haptens.</text>
</comment>
<evidence type="ECO:0000256" key="5">
    <source>
        <dbReference type="ARBA" id="ARBA00022734"/>
    </source>
</evidence>
<accession>A0AA35PB52</accession>
<keyword evidence="6" id="KW-0106">Calcium</keyword>
<organism evidence="10 11">
    <name type="scientific">Podarcis lilfordi</name>
    <name type="common">Lilford's wall lizard</name>
    <dbReference type="NCBI Taxonomy" id="74358"/>
    <lineage>
        <taxon>Eukaryota</taxon>
        <taxon>Metazoa</taxon>
        <taxon>Chordata</taxon>
        <taxon>Craniata</taxon>
        <taxon>Vertebrata</taxon>
        <taxon>Euteleostomi</taxon>
        <taxon>Lepidosauria</taxon>
        <taxon>Squamata</taxon>
        <taxon>Bifurcata</taxon>
        <taxon>Unidentata</taxon>
        <taxon>Episquamata</taxon>
        <taxon>Laterata</taxon>
        <taxon>Lacertibaenia</taxon>
        <taxon>Lacertidae</taxon>
        <taxon>Podarcis</taxon>
    </lineage>
</organism>
<dbReference type="PANTHER" id="PTHR45713:SF11">
    <property type="entry name" value="FUCOLECTIN TACHYLECTIN-4 PENTRAXIN-1 DOMAIN-CONTAINING PROTEIN"/>
    <property type="match status" value="1"/>
</dbReference>
<gene>
    <name evidence="10" type="ORF">PODLI_1B023065</name>
</gene>
<dbReference type="AlphaFoldDB" id="A0AA35PB52"/>
<dbReference type="Gene3D" id="2.60.120.260">
    <property type="entry name" value="Galactose-binding domain-like"/>
    <property type="match status" value="1"/>
</dbReference>
<dbReference type="Proteomes" id="UP001178461">
    <property type="component" value="Chromosome 7"/>
</dbReference>
<dbReference type="PANTHER" id="PTHR45713">
    <property type="entry name" value="FTP DOMAIN-CONTAINING PROTEIN"/>
    <property type="match status" value="1"/>
</dbReference>
<feature type="domain" description="Fucolectin tachylectin-4 pentraxin-1" evidence="9">
    <location>
        <begin position="30"/>
        <end position="175"/>
    </location>
</feature>
<dbReference type="SUPFAM" id="SSF49785">
    <property type="entry name" value="Galactose-binding domain-like"/>
    <property type="match status" value="1"/>
</dbReference>
<dbReference type="EMBL" id="OX395132">
    <property type="protein sequence ID" value="CAI5778808.1"/>
    <property type="molecule type" value="Genomic_DNA"/>
</dbReference>
<protein>
    <recommendedName>
        <fullName evidence="9">Fucolectin tachylectin-4 pentraxin-1 domain-containing protein</fullName>
    </recommendedName>
</protein>
<keyword evidence="5" id="KW-0430">Lectin</keyword>
<evidence type="ECO:0000256" key="2">
    <source>
        <dbReference type="ARBA" id="ARBA00010147"/>
    </source>
</evidence>
<reference evidence="10" key="1">
    <citation type="submission" date="2022-12" db="EMBL/GenBank/DDBJ databases">
        <authorList>
            <person name="Alioto T."/>
            <person name="Alioto T."/>
            <person name="Gomez Garrido J."/>
        </authorList>
    </citation>
    <scope>NUCLEOTIDE SEQUENCE</scope>
</reference>
<name>A0AA35PB52_9SAUR</name>
<dbReference type="GO" id="GO:0010185">
    <property type="term" value="P:regulation of cellular defense response"/>
    <property type="evidence" value="ECO:0007669"/>
    <property type="project" value="UniProtKB-ARBA"/>
</dbReference>
<dbReference type="GO" id="GO:0046872">
    <property type="term" value="F:metal ion binding"/>
    <property type="evidence" value="ECO:0007669"/>
    <property type="project" value="UniProtKB-KW"/>
</dbReference>
<dbReference type="SMART" id="SM00607">
    <property type="entry name" value="FTP"/>
    <property type="match status" value="1"/>
</dbReference>
<proteinExistence type="inferred from homology"/>
<feature type="chain" id="PRO_5041211591" description="Fucolectin tachylectin-4 pentraxin-1 domain-containing protein" evidence="8">
    <location>
        <begin position="21"/>
        <end position="178"/>
    </location>
</feature>
<dbReference type="InterPro" id="IPR006585">
    <property type="entry name" value="FTP1"/>
</dbReference>
<dbReference type="InterPro" id="IPR008979">
    <property type="entry name" value="Galactose-bd-like_sf"/>
</dbReference>
<keyword evidence="7" id="KW-1015">Disulfide bond</keyword>